<dbReference type="RefSeq" id="WP_308867864.1">
    <property type="nucleotide sequence ID" value="NZ_JAVFWO010000003.1"/>
</dbReference>
<dbReference type="Proteomes" id="UP001235133">
    <property type="component" value="Unassembled WGS sequence"/>
</dbReference>
<feature type="region of interest" description="Disordered" evidence="1">
    <location>
        <begin position="118"/>
        <end position="148"/>
    </location>
</feature>
<evidence type="ECO:0000313" key="3">
    <source>
        <dbReference type="Proteomes" id="UP001235133"/>
    </source>
</evidence>
<dbReference type="EMBL" id="JAVFWO010000003">
    <property type="protein sequence ID" value="MDQ7878316.1"/>
    <property type="molecule type" value="Genomic_DNA"/>
</dbReference>
<evidence type="ECO:0000313" key="2">
    <source>
        <dbReference type="EMBL" id="MDQ7878316.1"/>
    </source>
</evidence>
<sequence>MAAASTSAVRAELADALTASRAAREQAERELHRSVALRARAGEALERTARRPGLDETERARLRAEYAAADRVVAQRRTALDEAKKFEHAASVIAGAYEAEAASASPLAAALLQLVGPQRGGTARRGARASSARTAPAARVRSPRARTA</sequence>
<organism evidence="2 3">
    <name type="scientific">Microbacterium psychrotolerans</name>
    <dbReference type="NCBI Taxonomy" id="3068321"/>
    <lineage>
        <taxon>Bacteria</taxon>
        <taxon>Bacillati</taxon>
        <taxon>Actinomycetota</taxon>
        <taxon>Actinomycetes</taxon>
        <taxon>Micrococcales</taxon>
        <taxon>Microbacteriaceae</taxon>
        <taxon>Microbacterium</taxon>
    </lineage>
</organism>
<proteinExistence type="predicted"/>
<protein>
    <submittedName>
        <fullName evidence="2">Uncharacterized protein</fullName>
    </submittedName>
</protein>
<evidence type="ECO:0000256" key="1">
    <source>
        <dbReference type="SAM" id="MobiDB-lite"/>
    </source>
</evidence>
<name>A0ABU0Z165_9MICO</name>
<keyword evidence="3" id="KW-1185">Reference proteome</keyword>
<accession>A0ABU0Z165</accession>
<feature type="compositionally biased region" description="Low complexity" evidence="1">
    <location>
        <begin position="128"/>
        <end position="140"/>
    </location>
</feature>
<gene>
    <name evidence="2" type="ORF">Q9R08_10060</name>
</gene>
<comment type="caution">
    <text evidence="2">The sequence shown here is derived from an EMBL/GenBank/DDBJ whole genome shotgun (WGS) entry which is preliminary data.</text>
</comment>
<reference evidence="2 3" key="1">
    <citation type="submission" date="2023-08" db="EMBL/GenBank/DDBJ databases">
        <title>Microbacterium psychrotolerans sp. nov., a psychrotolerant bacterium isolated from soil in Heilongjiang Province, China.</title>
        <authorList>
            <person name="An P."/>
            <person name="Zhao D."/>
            <person name="Xiang H."/>
        </authorList>
    </citation>
    <scope>NUCLEOTIDE SEQUENCE [LARGE SCALE GENOMIC DNA]</scope>
    <source>
        <strain evidence="2 3">QXD-8</strain>
    </source>
</reference>